<gene>
    <name evidence="2" type="ORF">B0H15DRAFT_912536</name>
</gene>
<reference evidence="2" key="1">
    <citation type="submission" date="2023-03" db="EMBL/GenBank/DDBJ databases">
        <title>Massive genome expansion in bonnet fungi (Mycena s.s.) driven by repeated elements and novel gene families across ecological guilds.</title>
        <authorList>
            <consortium name="Lawrence Berkeley National Laboratory"/>
            <person name="Harder C.B."/>
            <person name="Miyauchi S."/>
            <person name="Viragh M."/>
            <person name="Kuo A."/>
            <person name="Thoen E."/>
            <person name="Andreopoulos B."/>
            <person name="Lu D."/>
            <person name="Skrede I."/>
            <person name="Drula E."/>
            <person name="Henrissat B."/>
            <person name="Morin E."/>
            <person name="Kohler A."/>
            <person name="Barry K."/>
            <person name="LaButti K."/>
            <person name="Morin E."/>
            <person name="Salamov A."/>
            <person name="Lipzen A."/>
            <person name="Mereny Z."/>
            <person name="Hegedus B."/>
            <person name="Baldrian P."/>
            <person name="Stursova M."/>
            <person name="Weitz H."/>
            <person name="Taylor A."/>
            <person name="Grigoriev I.V."/>
            <person name="Nagy L.G."/>
            <person name="Martin F."/>
            <person name="Kauserud H."/>
        </authorList>
    </citation>
    <scope>NUCLEOTIDE SEQUENCE</scope>
    <source>
        <strain evidence="2">CBHHK173m</strain>
    </source>
</reference>
<sequence length="420" mass="45256">MATPSSTSTPRQIVVDDTDTTSIHYGDSAQWIHADPRDLPRQGVLGPPYNNTSHATRTNTDSSFSFNFNGASLAIRGSIIVSTIDNVTDPTWECFIDGKEISYKDNTFQYAENNYDLCHGTVPPGSHTLTVQVHSKKQPFYLDSVTYTPGGDVVPAAAVVLYTHLDTAIRYSPKANWTDVSGQHVTQLTNAVVDLSFHGTSATLFGDHLGTYPYGSSWATYAIDGGEAVNFTVTNSPQSYNYILFSTPVLSDGPHNLTITHGGNENLAPLFVHGFYVTSGSSRLESAAGTSSLALGPSMSLKASTPTSSNSGIPARERPSAGPIIGALVGGILLLVGLGAVAVWLRRRRWRGTVTPYSDPVTHFHARFRVRDRMKPQVETLASPVPVVLQHEDSGMRRLGAPRSPQIPEIVEVPPGYSSI</sequence>
<evidence type="ECO:0000256" key="1">
    <source>
        <dbReference type="SAM" id="Phobius"/>
    </source>
</evidence>
<evidence type="ECO:0008006" key="4">
    <source>
        <dbReference type="Google" id="ProtNLM"/>
    </source>
</evidence>
<comment type="caution">
    <text evidence="2">The sequence shown here is derived from an EMBL/GenBank/DDBJ whole genome shotgun (WGS) entry which is preliminary data.</text>
</comment>
<keyword evidence="3" id="KW-1185">Reference proteome</keyword>
<dbReference type="EMBL" id="JARJCN010000047">
    <property type="protein sequence ID" value="KAJ7082031.1"/>
    <property type="molecule type" value="Genomic_DNA"/>
</dbReference>
<proteinExistence type="predicted"/>
<protein>
    <recommendedName>
        <fullName evidence="4">Transmembrane protein</fullName>
    </recommendedName>
</protein>
<keyword evidence="1" id="KW-1133">Transmembrane helix</keyword>
<evidence type="ECO:0000313" key="3">
    <source>
        <dbReference type="Proteomes" id="UP001222325"/>
    </source>
</evidence>
<accession>A0AAD6TZP9</accession>
<dbReference type="AlphaFoldDB" id="A0AAD6TZP9"/>
<keyword evidence="1" id="KW-0812">Transmembrane</keyword>
<feature type="transmembrane region" description="Helical" evidence="1">
    <location>
        <begin position="324"/>
        <end position="345"/>
    </location>
</feature>
<name>A0AAD6TZP9_9AGAR</name>
<evidence type="ECO:0000313" key="2">
    <source>
        <dbReference type="EMBL" id="KAJ7082031.1"/>
    </source>
</evidence>
<organism evidence="2 3">
    <name type="scientific">Mycena belliarum</name>
    <dbReference type="NCBI Taxonomy" id="1033014"/>
    <lineage>
        <taxon>Eukaryota</taxon>
        <taxon>Fungi</taxon>
        <taxon>Dikarya</taxon>
        <taxon>Basidiomycota</taxon>
        <taxon>Agaricomycotina</taxon>
        <taxon>Agaricomycetes</taxon>
        <taxon>Agaricomycetidae</taxon>
        <taxon>Agaricales</taxon>
        <taxon>Marasmiineae</taxon>
        <taxon>Mycenaceae</taxon>
        <taxon>Mycena</taxon>
    </lineage>
</organism>
<dbReference type="Proteomes" id="UP001222325">
    <property type="component" value="Unassembled WGS sequence"/>
</dbReference>
<keyword evidence="1" id="KW-0472">Membrane</keyword>
<dbReference type="Gene3D" id="2.60.120.260">
    <property type="entry name" value="Galactose-binding domain-like"/>
    <property type="match status" value="2"/>
</dbReference>